<name>C9Y982_CURXX</name>
<dbReference type="EMBL" id="FN543104">
    <property type="protein sequence ID" value="CBA28350.1"/>
    <property type="molecule type" value="Genomic_DNA"/>
</dbReference>
<sequence>MNIAQQSKVIKNKVGLLQLAEQLDKEVARRICTIWLSG</sequence>
<accession>C9Y982</accession>
<evidence type="ECO:0000313" key="1">
    <source>
        <dbReference type="EMBL" id="CBA28350.1"/>
    </source>
</evidence>
<protein>
    <submittedName>
        <fullName evidence="1">Uncharacterized protein</fullName>
    </submittedName>
</protein>
<reference evidence="1" key="1">
    <citation type="journal article" date="2010" name="Nature">
        <title>The dynamic genome of Hydra.</title>
        <authorList>
            <person name="Chapman J.A."/>
            <person name="Kirkness E.F."/>
            <person name="Simakov O."/>
            <person name="Hampson S.E."/>
            <person name="Mitros T."/>
            <person name="Weinmaier T."/>
            <person name="Rattei T."/>
            <person name="Balasubramanian P.G."/>
            <person name="Borman J."/>
            <person name="Busam D."/>
            <person name="Disbennett K."/>
            <person name="Pfannkoch C."/>
            <person name="Sumin N."/>
            <person name="Sutton G."/>
            <person name="Viswanathan L."/>
            <person name="Walenz B."/>
            <person name="Goodstein D.M."/>
            <person name="Hellsten U."/>
            <person name="Kawashima T."/>
            <person name="Prochnik S.E."/>
            <person name="Putnam N.H."/>
            <person name="Shu S."/>
            <person name="Blumberg B."/>
            <person name="Dana C.E."/>
            <person name="Gee L."/>
            <person name="Kibler D.F."/>
            <person name="Law L."/>
            <person name="Lindgens D."/>
            <person name="Martinez D.E."/>
            <person name="Peng J."/>
            <person name="Wigge P.A."/>
            <person name="Bertulat B."/>
            <person name="Guder C."/>
            <person name="Nakamura Y."/>
            <person name="Ozbek S."/>
            <person name="Watanabe H."/>
            <person name="Khalturin K."/>
            <person name="Hemmrich G."/>
            <person name="Franke A."/>
            <person name="Augustin R."/>
            <person name="Fraune S."/>
            <person name="Hayakawa E."/>
            <person name="Hayakawa S."/>
            <person name="Hirose M."/>
            <person name="Hwang J."/>
            <person name="Ikeo K."/>
            <person name="Nishimiya-Fujisawa C."/>
            <person name="Ogura A."/>
            <person name="Takahashi T."/>
            <person name="Steinmetz P.R."/>
            <person name="Zhang X."/>
            <person name="Aufschnaiter R."/>
            <person name="Eder M.K."/>
            <person name="Gorny A.K."/>
            <person name="Salvenmoser W."/>
            <person name="Heimberg A.M."/>
            <person name="Wheeler B.M."/>
            <person name="Peterson K.J."/>
            <person name="Boettger A."/>
            <person name="Tischler P."/>
            <person name="Wolf A."/>
            <person name="Gojobori T."/>
            <person name="Remington K.A."/>
            <person name="Strausberg R.L."/>
            <person name="Venter J."/>
            <person name="Technau U."/>
            <person name="Hobmayer B."/>
            <person name="Bosch T.C."/>
            <person name="Holstein T.W."/>
            <person name="Fujisawa T."/>
            <person name="Bode H.R."/>
            <person name="David C.N."/>
            <person name="Rokhsar D.S."/>
            <person name="Steele R.E."/>
        </authorList>
    </citation>
    <scope>NUCLEOTIDE SEQUENCE</scope>
</reference>
<dbReference type="AlphaFoldDB" id="C9Y982"/>
<gene>
    <name evidence="1" type="ORF">Csp_A06830</name>
</gene>
<organism evidence="1">
    <name type="scientific">Curvibacter symbiont subsp. Hydra magnipapillata</name>
    <dbReference type="NCBI Taxonomy" id="667019"/>
    <lineage>
        <taxon>Bacteria</taxon>
        <taxon>Pseudomonadati</taxon>
        <taxon>Pseudomonadota</taxon>
        <taxon>Betaproteobacteria</taxon>
        <taxon>Burkholderiales</taxon>
        <taxon>Comamonadaceae</taxon>
        <taxon>Curvibacter</taxon>
    </lineage>
</organism>
<proteinExistence type="predicted"/>